<evidence type="ECO:0000256" key="4">
    <source>
        <dbReference type="ARBA" id="ARBA00023242"/>
    </source>
</evidence>
<dbReference type="GO" id="GO:0017056">
    <property type="term" value="F:structural constituent of nuclear pore"/>
    <property type="evidence" value="ECO:0007669"/>
    <property type="project" value="TreeGrafter"/>
</dbReference>
<dbReference type="Pfam" id="PF13874">
    <property type="entry name" value="Nup54"/>
    <property type="match status" value="1"/>
</dbReference>
<accession>A0AAD2K8A6</accession>
<evidence type="ECO:0000259" key="5">
    <source>
        <dbReference type="Pfam" id="PF13874"/>
    </source>
</evidence>
<dbReference type="PANTHER" id="PTHR13000">
    <property type="entry name" value="NUCLEOPORIN P54"/>
    <property type="match status" value="1"/>
</dbReference>
<comment type="subcellular location">
    <subcellularLocation>
        <location evidence="1">Nucleus</location>
        <location evidence="1">Nuclear pore complex</location>
    </subcellularLocation>
</comment>
<dbReference type="EMBL" id="CAVNYO010000480">
    <property type="protein sequence ID" value="CAK5284667.1"/>
    <property type="molecule type" value="Genomic_DNA"/>
</dbReference>
<protein>
    <recommendedName>
        <fullName evidence="5">Nucleoporin Nup54 alpha-helical domain-containing protein</fullName>
    </recommendedName>
</protein>
<dbReference type="InterPro" id="IPR025712">
    <property type="entry name" value="Nup54_alpha-helical_dom"/>
</dbReference>
<name>A0AAD2K8A6_9AGAR</name>
<dbReference type="AlphaFoldDB" id="A0AAD2K8A6"/>
<feature type="domain" description="Nucleoporin Nup54 alpha-helical" evidence="5">
    <location>
        <begin position="334"/>
        <end position="478"/>
    </location>
</feature>
<sequence length="546" mass="54962">MSFFNTSAAQPQQQQQAPTLNLFTNTAGNNANNNNNNAGTNIFGTSNTGTTGTGLFGTGGGAATGTSIFGANNNNNNNNAPAPGAGTGIFGAAVGAGAGTGTGLFGASNTSNAPATGTGTGTGIFSSGGGGIFGNNNTANVNTNVNNNATAPGTGLFGANTAAPGTTPALGGGLFANSAAKPATGLFGSSTTTQPTPGTGLFGASTAGTQPAAGTSIFGTSSAQPAAGTSTGTGTGMFGGSGMFGAKPLGATQSAGPFGNASTNNLAPPQQNALTTSALGGGGGTVDEGTRLQARIEALYQAWNPSSPQCRFQYIFYNRVDAGRIAQYGRPQNALNETVWARAVRDNPDPATLVPALATSFDDLRQRVDAQGTQAAGQAKHMEEIQKRLATLITHQAQNRARLAKVSGEQVHLLQRIMALVTHLHLLIPALRSSGLRAEEETVRGWLDELRDELGLGAANGKGNGSGRLRGKLGELWALVGALGAAAGRNQAGGAEWKVVDEDGLARIAMVLSEQQAGLQHLTKILRKDLADLAVVYKDADILAGL</sequence>
<evidence type="ECO:0000313" key="6">
    <source>
        <dbReference type="EMBL" id="CAK5284667.1"/>
    </source>
</evidence>
<keyword evidence="3" id="KW-0653">Protein transport</keyword>
<evidence type="ECO:0000313" key="7">
    <source>
        <dbReference type="Proteomes" id="UP001295794"/>
    </source>
</evidence>
<dbReference type="Proteomes" id="UP001295794">
    <property type="component" value="Unassembled WGS sequence"/>
</dbReference>
<evidence type="ECO:0000256" key="1">
    <source>
        <dbReference type="ARBA" id="ARBA00004567"/>
    </source>
</evidence>
<evidence type="ECO:0000256" key="3">
    <source>
        <dbReference type="ARBA" id="ARBA00023132"/>
    </source>
</evidence>
<proteinExistence type="predicted"/>
<dbReference type="GO" id="GO:0036228">
    <property type="term" value="P:protein localization to nuclear inner membrane"/>
    <property type="evidence" value="ECO:0007669"/>
    <property type="project" value="TreeGrafter"/>
</dbReference>
<keyword evidence="7" id="KW-1185">Reference proteome</keyword>
<keyword evidence="3" id="KW-0811">Translocation</keyword>
<dbReference type="InterPro" id="IPR025574">
    <property type="entry name" value="Nucleoporin_FG_rpt"/>
</dbReference>
<dbReference type="GO" id="GO:0006999">
    <property type="term" value="P:nuclear pore organization"/>
    <property type="evidence" value="ECO:0007669"/>
    <property type="project" value="TreeGrafter"/>
</dbReference>
<comment type="caution">
    <text evidence="6">The sequence shown here is derived from an EMBL/GenBank/DDBJ whole genome shotgun (WGS) entry which is preliminary data.</text>
</comment>
<dbReference type="PANTHER" id="PTHR13000:SF0">
    <property type="entry name" value="NUCLEOPORIN P54"/>
    <property type="match status" value="1"/>
</dbReference>
<gene>
    <name evidence="6" type="ORF">MYCIT1_LOCUS38056</name>
</gene>
<keyword evidence="3" id="KW-0509">mRNA transport</keyword>
<dbReference type="InterPro" id="IPR024864">
    <property type="entry name" value="Nup54/Nup57/Nup44"/>
</dbReference>
<dbReference type="GO" id="GO:0044613">
    <property type="term" value="C:nuclear pore central transport channel"/>
    <property type="evidence" value="ECO:0007669"/>
    <property type="project" value="TreeGrafter"/>
</dbReference>
<reference evidence="6" key="1">
    <citation type="submission" date="2023-11" db="EMBL/GenBank/DDBJ databases">
        <authorList>
            <person name="De Vega J J."/>
            <person name="De Vega J J."/>
        </authorList>
    </citation>
    <scope>NUCLEOTIDE SEQUENCE</scope>
</reference>
<dbReference type="Pfam" id="PF13634">
    <property type="entry name" value="Nucleoporin_FG"/>
    <property type="match status" value="2"/>
</dbReference>
<organism evidence="6 7">
    <name type="scientific">Mycena citricolor</name>
    <dbReference type="NCBI Taxonomy" id="2018698"/>
    <lineage>
        <taxon>Eukaryota</taxon>
        <taxon>Fungi</taxon>
        <taxon>Dikarya</taxon>
        <taxon>Basidiomycota</taxon>
        <taxon>Agaricomycotina</taxon>
        <taxon>Agaricomycetes</taxon>
        <taxon>Agaricomycetidae</taxon>
        <taxon>Agaricales</taxon>
        <taxon>Marasmiineae</taxon>
        <taxon>Mycenaceae</taxon>
        <taxon>Mycena</taxon>
    </lineage>
</organism>
<evidence type="ECO:0000256" key="2">
    <source>
        <dbReference type="ARBA" id="ARBA00022448"/>
    </source>
</evidence>
<keyword evidence="4" id="KW-0539">Nucleus</keyword>
<dbReference type="GO" id="GO:0006607">
    <property type="term" value="P:NLS-bearing protein import into nucleus"/>
    <property type="evidence" value="ECO:0007669"/>
    <property type="project" value="TreeGrafter"/>
</dbReference>
<keyword evidence="3" id="KW-0906">Nuclear pore complex</keyword>
<keyword evidence="2" id="KW-0813">Transport</keyword>
<dbReference type="Gene3D" id="1.20.5.170">
    <property type="match status" value="1"/>
</dbReference>